<dbReference type="RefSeq" id="WP_114279938.1">
    <property type="nucleotide sequence ID" value="NZ_QPJY01000005.1"/>
</dbReference>
<dbReference type="GO" id="GO:0006935">
    <property type="term" value="P:chemotaxis"/>
    <property type="evidence" value="ECO:0007669"/>
    <property type="project" value="InterPro"/>
</dbReference>
<evidence type="ECO:0000313" key="2">
    <source>
        <dbReference type="EMBL" id="RCX30341.1"/>
    </source>
</evidence>
<dbReference type="EMBL" id="QPJY01000005">
    <property type="protein sequence ID" value="RCX30341.1"/>
    <property type="molecule type" value="Genomic_DNA"/>
</dbReference>
<dbReference type="Proteomes" id="UP000252707">
    <property type="component" value="Unassembled WGS sequence"/>
</dbReference>
<proteinExistence type="predicted"/>
<feature type="domain" description="CheW-like" evidence="1">
    <location>
        <begin position="33"/>
        <end position="172"/>
    </location>
</feature>
<sequence length="178" mass="19603">MEQNTALDLLLALEQRGRRVARELPSSEEVRIPWNGVGVRIGADRAVVDMGEVREILVYPELTRVPGTLGWVRGVANVRGALVPVMDLRAYLGLPVRHNRDIRVLVLPYGGGLVGVVVDEVLGLRHFTEDERLPEPPVDAGPLSHFLHSAFRRGGETWPVLSLHALVSSPGFQQVSQQ</sequence>
<dbReference type="InterPro" id="IPR036061">
    <property type="entry name" value="CheW-like_dom_sf"/>
</dbReference>
<accession>A0A369C9Z5</accession>
<reference evidence="2 3" key="1">
    <citation type="submission" date="2018-07" db="EMBL/GenBank/DDBJ databases">
        <title>Genomic Encyclopedia of Type Strains, Phase IV (KMG-IV): sequencing the most valuable type-strain genomes for metagenomic binning, comparative biology and taxonomic classification.</title>
        <authorList>
            <person name="Goeker M."/>
        </authorList>
    </citation>
    <scope>NUCLEOTIDE SEQUENCE [LARGE SCALE GENOMIC DNA]</scope>
    <source>
        <strain evidence="2 3">DSM 26407</strain>
    </source>
</reference>
<dbReference type="PANTHER" id="PTHR22617:SF43">
    <property type="entry name" value="PROTEIN PILI"/>
    <property type="match status" value="1"/>
</dbReference>
<dbReference type="Gene3D" id="2.30.30.40">
    <property type="entry name" value="SH3 Domains"/>
    <property type="match status" value="1"/>
</dbReference>
<dbReference type="PANTHER" id="PTHR22617">
    <property type="entry name" value="CHEMOTAXIS SENSOR HISTIDINE KINASE-RELATED"/>
    <property type="match status" value="1"/>
</dbReference>
<evidence type="ECO:0000259" key="1">
    <source>
        <dbReference type="PROSITE" id="PS50851"/>
    </source>
</evidence>
<evidence type="ECO:0000313" key="3">
    <source>
        <dbReference type="Proteomes" id="UP000252707"/>
    </source>
</evidence>
<keyword evidence="3" id="KW-1185">Reference proteome</keyword>
<comment type="caution">
    <text evidence="2">The sequence shown here is derived from an EMBL/GenBank/DDBJ whole genome shotgun (WGS) entry which is preliminary data.</text>
</comment>
<dbReference type="GO" id="GO:0007165">
    <property type="term" value="P:signal transduction"/>
    <property type="evidence" value="ECO:0007669"/>
    <property type="project" value="InterPro"/>
</dbReference>
<organism evidence="2 3">
    <name type="scientific">Thioalbus denitrificans</name>
    <dbReference type="NCBI Taxonomy" id="547122"/>
    <lineage>
        <taxon>Bacteria</taxon>
        <taxon>Pseudomonadati</taxon>
        <taxon>Pseudomonadota</taxon>
        <taxon>Gammaproteobacteria</taxon>
        <taxon>Chromatiales</taxon>
        <taxon>Ectothiorhodospiraceae</taxon>
        <taxon>Thioalbus</taxon>
    </lineage>
</organism>
<dbReference type="SUPFAM" id="SSF50341">
    <property type="entry name" value="CheW-like"/>
    <property type="match status" value="1"/>
</dbReference>
<protein>
    <submittedName>
        <fullName evidence="2">Twitching motility protein PilI</fullName>
    </submittedName>
</protein>
<name>A0A369C9Z5_9GAMM</name>
<dbReference type="AlphaFoldDB" id="A0A369C9Z5"/>
<dbReference type="Gene3D" id="2.40.50.180">
    <property type="entry name" value="CheA-289, Domain 4"/>
    <property type="match status" value="1"/>
</dbReference>
<dbReference type="GO" id="GO:0005829">
    <property type="term" value="C:cytosol"/>
    <property type="evidence" value="ECO:0007669"/>
    <property type="project" value="TreeGrafter"/>
</dbReference>
<dbReference type="Pfam" id="PF01584">
    <property type="entry name" value="CheW"/>
    <property type="match status" value="1"/>
</dbReference>
<dbReference type="PROSITE" id="PS50851">
    <property type="entry name" value="CHEW"/>
    <property type="match status" value="1"/>
</dbReference>
<dbReference type="OrthoDB" id="5298045at2"/>
<gene>
    <name evidence="2" type="ORF">DFQ59_105175</name>
</gene>
<dbReference type="InterPro" id="IPR002545">
    <property type="entry name" value="CheW-lke_dom"/>
</dbReference>
<dbReference type="InterPro" id="IPR039315">
    <property type="entry name" value="CheW"/>
</dbReference>
<dbReference type="SMART" id="SM00260">
    <property type="entry name" value="CheW"/>
    <property type="match status" value="1"/>
</dbReference>